<name>A0A1H9GLI9_9SPIR</name>
<dbReference type="Gene3D" id="2.70.70.10">
    <property type="entry name" value="Glucose Permease (Domain IIA)"/>
    <property type="match status" value="1"/>
</dbReference>
<dbReference type="RefSeq" id="WP_074643685.1">
    <property type="nucleotide sequence ID" value="NZ_FOFU01000005.1"/>
</dbReference>
<dbReference type="Proteomes" id="UP000182360">
    <property type="component" value="Unassembled WGS sequence"/>
</dbReference>
<proteinExistence type="predicted"/>
<evidence type="ECO:0000256" key="1">
    <source>
        <dbReference type="SAM" id="SignalP"/>
    </source>
</evidence>
<sequence length="132" mass="14672">MKKKYLLIAITILFCTSLFSEDSGSLIPKKTENEYFIPGNEGDIIYSLGEGVVDIGFDNIKGLYIIADYNSLGIKVTYCNLGTISVSKKQKIKKGDKLGSIGMTGFTDQTGCSMIIEINEDSFLFQKKRLEF</sequence>
<keyword evidence="1" id="KW-0732">Signal</keyword>
<evidence type="ECO:0000259" key="2">
    <source>
        <dbReference type="Pfam" id="PF01551"/>
    </source>
</evidence>
<dbReference type="AlphaFoldDB" id="A0A1H9GLI9"/>
<evidence type="ECO:0000313" key="3">
    <source>
        <dbReference type="EMBL" id="SEQ50940.1"/>
    </source>
</evidence>
<feature type="signal peptide" evidence="1">
    <location>
        <begin position="1"/>
        <end position="20"/>
    </location>
</feature>
<feature type="chain" id="PRO_5010216692" evidence="1">
    <location>
        <begin position="21"/>
        <end position="132"/>
    </location>
</feature>
<keyword evidence="4" id="KW-1185">Reference proteome</keyword>
<organism evidence="3 4">
    <name type="scientific">Treponema bryantii</name>
    <dbReference type="NCBI Taxonomy" id="163"/>
    <lineage>
        <taxon>Bacteria</taxon>
        <taxon>Pseudomonadati</taxon>
        <taxon>Spirochaetota</taxon>
        <taxon>Spirochaetia</taxon>
        <taxon>Spirochaetales</taxon>
        <taxon>Treponemataceae</taxon>
        <taxon>Treponema</taxon>
    </lineage>
</organism>
<dbReference type="InterPro" id="IPR016047">
    <property type="entry name" value="M23ase_b-sheet_dom"/>
</dbReference>
<dbReference type="Pfam" id="PF01551">
    <property type="entry name" value="Peptidase_M23"/>
    <property type="match status" value="1"/>
</dbReference>
<evidence type="ECO:0000313" key="4">
    <source>
        <dbReference type="Proteomes" id="UP000182360"/>
    </source>
</evidence>
<dbReference type="InterPro" id="IPR011055">
    <property type="entry name" value="Dup_hybrid_motif"/>
</dbReference>
<dbReference type="EMBL" id="FOFU01000005">
    <property type="protein sequence ID" value="SEQ50940.1"/>
    <property type="molecule type" value="Genomic_DNA"/>
</dbReference>
<dbReference type="SUPFAM" id="SSF51261">
    <property type="entry name" value="Duplicated hybrid motif"/>
    <property type="match status" value="1"/>
</dbReference>
<gene>
    <name evidence="3" type="ORF">SAMN04487977_10549</name>
</gene>
<feature type="domain" description="M23ase beta-sheet core" evidence="2">
    <location>
        <begin position="37"/>
        <end position="120"/>
    </location>
</feature>
<accession>A0A1H9GLI9</accession>
<protein>
    <submittedName>
        <fullName evidence="3">Peptidase family M23</fullName>
    </submittedName>
</protein>
<reference evidence="3 4" key="1">
    <citation type="submission" date="2016-10" db="EMBL/GenBank/DDBJ databases">
        <authorList>
            <person name="de Groot N.N."/>
        </authorList>
    </citation>
    <scope>NUCLEOTIDE SEQUENCE [LARGE SCALE GENOMIC DNA]</scope>
    <source>
        <strain evidence="3 4">B25</strain>
    </source>
</reference>